<dbReference type="EMBL" id="CADCXW020000003">
    <property type="protein sequence ID" value="CAD1538534.1"/>
    <property type="molecule type" value="Genomic_DNA"/>
</dbReference>
<accession>A0A6V7IHB2</accession>
<dbReference type="AlphaFoldDB" id="A0A6V7IHB2"/>
<sequence>MRPPPECHGSLSFSSAHVAPLKGRCFDAMAACHSAMLSKPCLKAAVWMPWQPAIQRCSASPAKRPLFGCHGSLPFSGVQQALLKGRCLDAIAACHSAVLSKPCSKAAVSMPWQPAIRRCPNYAHKAMSRHRSTLPTRLPSARLHSACLKRGLCHRLCTYRRFWPHSSSFRVYTAFNVPYFFSWEVP</sequence>
<name>A0A6V7IHB2_9HYME</name>
<reference evidence="1" key="1">
    <citation type="submission" date="2020-07" db="EMBL/GenBank/DDBJ databases">
        <authorList>
            <person name="Ferguson B K."/>
        </authorList>
    </citation>
    <scope>NUCLEOTIDE SEQUENCE</scope>
    <source>
        <strain evidence="1">L06</strain>
    </source>
</reference>
<protein>
    <submittedName>
        <fullName evidence="1">Uncharacterized protein</fullName>
    </submittedName>
</protein>
<gene>
    <name evidence="1" type="ORF">BBRV_LOCUS24097</name>
</gene>
<evidence type="ECO:0000313" key="1">
    <source>
        <dbReference type="EMBL" id="CAD1538534.1"/>
    </source>
</evidence>
<proteinExistence type="predicted"/>
<organism evidence="1">
    <name type="scientific">Bracon brevicornis</name>
    <dbReference type="NCBI Taxonomy" id="1563983"/>
    <lineage>
        <taxon>Eukaryota</taxon>
        <taxon>Metazoa</taxon>
        <taxon>Ecdysozoa</taxon>
        <taxon>Arthropoda</taxon>
        <taxon>Hexapoda</taxon>
        <taxon>Insecta</taxon>
        <taxon>Pterygota</taxon>
        <taxon>Neoptera</taxon>
        <taxon>Endopterygota</taxon>
        <taxon>Hymenoptera</taxon>
        <taxon>Apocrita</taxon>
        <taxon>Ichneumonoidea</taxon>
        <taxon>Braconidae</taxon>
        <taxon>Braconinae</taxon>
        <taxon>Bracon</taxon>
    </lineage>
</organism>